<organism evidence="1 2">
    <name type="scientific">Thalassospira xiamenensis M-5 = DSM 17429</name>
    <dbReference type="NCBI Taxonomy" id="1123366"/>
    <lineage>
        <taxon>Bacteria</taxon>
        <taxon>Pseudomonadati</taxon>
        <taxon>Pseudomonadota</taxon>
        <taxon>Alphaproteobacteria</taxon>
        <taxon>Rhodospirillales</taxon>
        <taxon>Thalassospiraceae</taxon>
        <taxon>Thalassospira</taxon>
    </lineage>
</organism>
<dbReference type="KEGG" id="txi:TH3_21303"/>
<accession>A0AB72UJG5</accession>
<proteinExistence type="predicted"/>
<dbReference type="GeneID" id="31929901"/>
<sequence length="124" mass="13433">MLKSLIMTAMLVNPDPAYKLISLPNACKLVAGAIAGAGPNSINAAAALFQSKDSSGSREKQIIAMIREQRVWITETEQTVFLLDVPSNSHELDEIIKVRSKPEVEPLATSTGKVFYVFVGQLVC</sequence>
<gene>
    <name evidence="1" type="ORF">TH3_21303</name>
</gene>
<geneLocation type="plasmid" evidence="2"/>
<protein>
    <submittedName>
        <fullName evidence="1">Uncharacterized protein</fullName>
    </submittedName>
</protein>
<evidence type="ECO:0000313" key="1">
    <source>
        <dbReference type="EMBL" id="AJD54333.1"/>
    </source>
</evidence>
<name>A0AB72UJG5_9PROT</name>
<dbReference type="Proteomes" id="UP000007127">
    <property type="component" value="Plasmid"/>
</dbReference>
<keyword evidence="1" id="KW-0614">Plasmid</keyword>
<dbReference type="AlphaFoldDB" id="A0AB72UJG5"/>
<reference evidence="1 2" key="1">
    <citation type="journal article" date="2012" name="J. Bacteriol.">
        <title>Genome sequence of Thalassospira xiamenensis type strain M-5.</title>
        <authorList>
            <person name="Lai Q."/>
            <person name="Shao Z."/>
        </authorList>
    </citation>
    <scope>NUCLEOTIDE SEQUENCE [LARGE SCALE GENOMIC DNA]</scope>
    <source>
        <strain evidence="1 2">M-5</strain>
    </source>
</reference>
<dbReference type="RefSeq" id="WP_007091757.1">
    <property type="nucleotide sequence ID" value="NZ_CP004389.1"/>
</dbReference>
<dbReference type="EMBL" id="CP004389">
    <property type="protein sequence ID" value="AJD54333.1"/>
    <property type="molecule type" value="Genomic_DNA"/>
</dbReference>
<evidence type="ECO:0000313" key="2">
    <source>
        <dbReference type="Proteomes" id="UP000007127"/>
    </source>
</evidence>